<accession>E8RSF2</accession>
<dbReference type="PANTHER" id="PTHR42776">
    <property type="entry name" value="SERINE PEPTIDASE S9 FAMILY MEMBER"/>
    <property type="match status" value="1"/>
</dbReference>
<evidence type="ECO:0000313" key="3">
    <source>
        <dbReference type="EMBL" id="ADU14423.1"/>
    </source>
</evidence>
<evidence type="ECO:0000259" key="2">
    <source>
        <dbReference type="Pfam" id="PF00326"/>
    </source>
</evidence>
<dbReference type="MEROPS" id="S09.A77"/>
<dbReference type="GO" id="GO:0004252">
    <property type="term" value="F:serine-type endopeptidase activity"/>
    <property type="evidence" value="ECO:0007669"/>
    <property type="project" value="TreeGrafter"/>
</dbReference>
<evidence type="ECO:0000313" key="4">
    <source>
        <dbReference type="Proteomes" id="UP000001492"/>
    </source>
</evidence>
<dbReference type="RefSeq" id="WP_013480247.1">
    <property type="nucleotide sequence ID" value="NC_014817.1"/>
</dbReference>
<sequence>MLFINRRHALGQFLSASGLLTTVPLTVSASKATAAESPRPAVSVYGRLPDMSEVTISPDGKRVGFIRNIKGQLVLMDYEITSGKLNFMPITDMKVRDLTWADNDRLLVTSSVTADLVRFIGDKNEYSRAHIVDVKARTSLLLYENLKDYYPIVMGSLGRILINGKPHVTASNVRFGAEIFYSLLAFDTTTGRYTKLDEGREHVLNWVYKPDGTLIARSEYKQSEKLWRLRYLNALWTTIYEEVFDELERPFLVGRGRAEDSLLVRFNGGKWDGKYIEFSRDGTPSEPATLTGDNVSPLIHPATKRLVGFLRRSPEGNEYEFFDPLLEKLHKETNALLEGSIVTRVLSRADDPRKLIAYSEAVDDAGSYYFIDFTTGQNKLVGQTRADLPADWIAPKSELTYKAADGLSIHGYLTLPPAPALKGRGPKNLPLVVLPHGGPQSADEIGFEWWSQALASRGYAVLQPNFRGSDGYGQEFVEKGYGEWGRKMQTDLSDGVRYLAKEGIIDARRVAITGASYGGYAAMAGVTLDTGIYRCAVAVAGVSNLKAMMDWEFKETGRRLSPTLQYWNRFMGDKSLWDAASPDLHVDKCDVPILLIHGKDDDVVPIEQSQRMQRAMQKAGKPVEMLVLAGEDHWLTTEATRLQMLEATIAFLEKHNPPDLRRA</sequence>
<dbReference type="SUPFAM" id="SSF69304">
    <property type="entry name" value="Tricorn protease N-terminal domain"/>
    <property type="match status" value="1"/>
</dbReference>
<dbReference type="Gene3D" id="3.40.50.1820">
    <property type="entry name" value="alpha/beta hydrolase"/>
    <property type="match status" value="1"/>
</dbReference>
<proteinExistence type="predicted"/>
<dbReference type="Pfam" id="PF00326">
    <property type="entry name" value="Peptidase_S9"/>
    <property type="match status" value="1"/>
</dbReference>
<dbReference type="HOGENOM" id="CLU_008615_3_1_5"/>
<dbReference type="OrthoDB" id="128799at2"/>
<dbReference type="InterPro" id="IPR001375">
    <property type="entry name" value="Peptidase_S9_cat"/>
</dbReference>
<gene>
    <name evidence="3" type="ordered locus">Astex_2784</name>
</gene>
<dbReference type="GO" id="GO:0006508">
    <property type="term" value="P:proteolysis"/>
    <property type="evidence" value="ECO:0007669"/>
    <property type="project" value="InterPro"/>
</dbReference>
<feature type="domain" description="Peptidase S9 prolyl oligopeptidase catalytic" evidence="2">
    <location>
        <begin position="447"/>
        <end position="655"/>
    </location>
</feature>
<dbReference type="InterPro" id="IPR029058">
    <property type="entry name" value="AB_hydrolase_fold"/>
</dbReference>
<protein>
    <submittedName>
        <fullName evidence="3">Prolyl oligopeptidase family protein</fullName>
    </submittedName>
</protein>
<name>E8RSF2_ASTEC</name>
<dbReference type="AlphaFoldDB" id="E8RSF2"/>
<dbReference type="STRING" id="573065.Astex_2784"/>
<keyword evidence="4" id="KW-1185">Reference proteome</keyword>
<dbReference type="KEGG" id="aex:Astex_2784"/>
<dbReference type="PANTHER" id="PTHR42776:SF27">
    <property type="entry name" value="DIPEPTIDYL PEPTIDASE FAMILY MEMBER 6"/>
    <property type="match status" value="1"/>
</dbReference>
<dbReference type="Proteomes" id="UP000001492">
    <property type="component" value="Chromosome 2"/>
</dbReference>
<dbReference type="EMBL" id="CP002396">
    <property type="protein sequence ID" value="ADU14423.1"/>
    <property type="molecule type" value="Genomic_DNA"/>
</dbReference>
<reference evidence="4" key="1">
    <citation type="submission" date="2010-12" db="EMBL/GenBank/DDBJ databases">
        <title>Complete sequence of chromosome 2 of Asticcacaulis excentricus CB 48.</title>
        <authorList>
            <consortium name="US DOE Joint Genome Institute"/>
            <person name="Lucas S."/>
            <person name="Copeland A."/>
            <person name="Lapidus A."/>
            <person name="Cheng J.-F."/>
            <person name="Bruce D."/>
            <person name="Goodwin L."/>
            <person name="Pitluck S."/>
            <person name="Teshima H."/>
            <person name="Davenport K."/>
            <person name="Detter J.C."/>
            <person name="Han C."/>
            <person name="Tapia R."/>
            <person name="Land M."/>
            <person name="Hauser L."/>
            <person name="Jeffries C."/>
            <person name="Kyrpides N."/>
            <person name="Ivanova N."/>
            <person name="Ovchinnikova G."/>
            <person name="Brun Y.V."/>
            <person name="Woyke T."/>
        </authorList>
    </citation>
    <scope>NUCLEOTIDE SEQUENCE [LARGE SCALE GENOMIC DNA]</scope>
    <source>
        <strain evidence="4">ATCC 15261 / DSM 4724 / KCTC 12464 / NCIMB 9791 / VKM B-1370 / CB 48</strain>
    </source>
</reference>
<evidence type="ECO:0000256" key="1">
    <source>
        <dbReference type="ARBA" id="ARBA00022801"/>
    </source>
</evidence>
<dbReference type="eggNOG" id="COG1506">
    <property type="taxonomic scope" value="Bacteria"/>
</dbReference>
<organism evidence="3 4">
    <name type="scientific">Asticcacaulis excentricus (strain ATCC 15261 / DSM 4724 / KCTC 12464 / NCIMB 9791 / VKM B-1370 / CB 48)</name>
    <dbReference type="NCBI Taxonomy" id="573065"/>
    <lineage>
        <taxon>Bacteria</taxon>
        <taxon>Pseudomonadati</taxon>
        <taxon>Pseudomonadota</taxon>
        <taxon>Alphaproteobacteria</taxon>
        <taxon>Caulobacterales</taxon>
        <taxon>Caulobacteraceae</taxon>
        <taxon>Asticcacaulis</taxon>
    </lineage>
</organism>
<keyword evidence="1" id="KW-0378">Hydrolase</keyword>
<dbReference type="SUPFAM" id="SSF53474">
    <property type="entry name" value="alpha/beta-Hydrolases"/>
    <property type="match status" value="1"/>
</dbReference>